<accession>A0A5P3XFJ8</accession>
<dbReference type="Pfam" id="PF03483">
    <property type="entry name" value="B3_4"/>
    <property type="match status" value="1"/>
</dbReference>
<gene>
    <name evidence="2" type="ORF">D4A35_09280</name>
</gene>
<dbReference type="RefSeq" id="WP_150886727.1">
    <property type="nucleotide sequence ID" value="NZ_CP032452.1"/>
</dbReference>
<evidence type="ECO:0000313" key="2">
    <source>
        <dbReference type="EMBL" id="QEZ69112.1"/>
    </source>
</evidence>
<dbReference type="InterPro" id="IPR005146">
    <property type="entry name" value="B3/B4_tRNA-bd"/>
</dbReference>
<evidence type="ECO:0000313" key="3">
    <source>
        <dbReference type="Proteomes" id="UP000326961"/>
    </source>
</evidence>
<sequence>MVSIKIDDILKNKCESVSIGSIEAIIEVGDGNEELWKEINLKCNEIRNIYKQGDIVSIKNIADSRQAYKKLGKDPSRYRLSSEALLKRIVKGNDLYKVNNIVDINNLVSLYSCYSVGSYDVNNIDECINFTFGAPGEKYNGIGKGDVNLENLPVFEDSRGKFGSTTSDSTRAMITKDTKHIIMNIISFNGDEDLDMYINYASSLLKNYANADILSTNVFK</sequence>
<dbReference type="AlphaFoldDB" id="A0A5P3XFJ8"/>
<dbReference type="InterPro" id="IPR020825">
    <property type="entry name" value="Phe-tRNA_synthase-like_B3/B4"/>
</dbReference>
<dbReference type="GO" id="GO:0004826">
    <property type="term" value="F:phenylalanine-tRNA ligase activity"/>
    <property type="evidence" value="ECO:0007669"/>
    <property type="project" value="InterPro"/>
</dbReference>
<dbReference type="SUPFAM" id="SSF56037">
    <property type="entry name" value="PheT/TilS domain"/>
    <property type="match status" value="1"/>
</dbReference>
<dbReference type="SMART" id="SM00873">
    <property type="entry name" value="B3_4"/>
    <property type="match status" value="1"/>
</dbReference>
<evidence type="ECO:0000259" key="1">
    <source>
        <dbReference type="SMART" id="SM00873"/>
    </source>
</evidence>
<name>A0A5P3XFJ8_PARBF</name>
<feature type="domain" description="B3/B4 tRNA-binding" evidence="1">
    <location>
        <begin position="62"/>
        <end position="210"/>
    </location>
</feature>
<reference evidence="2 3" key="1">
    <citation type="submission" date="2018-09" db="EMBL/GenBank/DDBJ databases">
        <title>A clostridial neurotoxin that targets Anopheles mosquitoes.</title>
        <authorList>
            <person name="Contreras E."/>
            <person name="Masuyer G."/>
            <person name="Qureshi N."/>
            <person name="Chawla S."/>
            <person name="Lim H.L."/>
            <person name="Chen J."/>
            <person name="Stenmark P."/>
            <person name="Gill S."/>
        </authorList>
    </citation>
    <scope>NUCLEOTIDE SEQUENCE [LARGE SCALE GENOMIC DNA]</scope>
    <source>
        <strain evidence="2 3">Cbm</strain>
    </source>
</reference>
<dbReference type="PANTHER" id="PTHR39209:SF2">
    <property type="entry name" value="CYTOPLASMIC PROTEIN"/>
    <property type="match status" value="1"/>
</dbReference>
<dbReference type="EMBL" id="CP032452">
    <property type="protein sequence ID" value="QEZ69112.1"/>
    <property type="molecule type" value="Genomic_DNA"/>
</dbReference>
<dbReference type="Gene3D" id="3.50.40.10">
    <property type="entry name" value="Phenylalanyl-trna Synthetase, Chain B, domain 3"/>
    <property type="match status" value="1"/>
</dbReference>
<organism evidence="2 3">
    <name type="scientific">Paraclostridium bifermentans</name>
    <name type="common">Clostridium bifermentans</name>
    <dbReference type="NCBI Taxonomy" id="1490"/>
    <lineage>
        <taxon>Bacteria</taxon>
        <taxon>Bacillati</taxon>
        <taxon>Bacillota</taxon>
        <taxon>Clostridia</taxon>
        <taxon>Peptostreptococcales</taxon>
        <taxon>Peptostreptococcaceae</taxon>
        <taxon>Paraclostridium</taxon>
    </lineage>
</organism>
<dbReference type="PANTHER" id="PTHR39209">
    <property type="match status" value="1"/>
</dbReference>
<dbReference type="GO" id="GO:0003723">
    <property type="term" value="F:RNA binding"/>
    <property type="evidence" value="ECO:0007669"/>
    <property type="project" value="InterPro"/>
</dbReference>
<dbReference type="Proteomes" id="UP000326961">
    <property type="component" value="Chromosome"/>
</dbReference>
<protein>
    <recommendedName>
        <fullName evidence="1">B3/B4 tRNA-binding domain-containing protein</fullName>
    </recommendedName>
</protein>
<proteinExistence type="predicted"/>